<protein>
    <submittedName>
        <fullName evidence="1">Uncharacterized protein</fullName>
    </submittedName>
</protein>
<sequence length="61" mass="6936">MLSEVISLSLIVRSSNCDSIEVHVDLTLFKLIFRFVAKLICSLFETSRNLLIPSIEAFLSY</sequence>
<name>A0A183JTE9_9TREM</name>
<dbReference type="AlphaFoldDB" id="A0A183JTE9"/>
<reference evidence="1" key="1">
    <citation type="submission" date="2016-06" db="UniProtKB">
        <authorList>
            <consortium name="WormBaseParasite"/>
        </authorList>
    </citation>
    <scope>IDENTIFICATION</scope>
</reference>
<proteinExistence type="predicted"/>
<organism evidence="1">
    <name type="scientific">Schistosoma curassoni</name>
    <dbReference type="NCBI Taxonomy" id="6186"/>
    <lineage>
        <taxon>Eukaryota</taxon>
        <taxon>Metazoa</taxon>
        <taxon>Spiralia</taxon>
        <taxon>Lophotrochozoa</taxon>
        <taxon>Platyhelminthes</taxon>
        <taxon>Trematoda</taxon>
        <taxon>Digenea</taxon>
        <taxon>Strigeidida</taxon>
        <taxon>Schistosomatoidea</taxon>
        <taxon>Schistosomatidae</taxon>
        <taxon>Schistosoma</taxon>
    </lineage>
</organism>
<dbReference type="WBParaSite" id="SCUD_0000598901-mRNA-1">
    <property type="protein sequence ID" value="SCUD_0000598901-mRNA-1"/>
    <property type="gene ID" value="SCUD_0000598901"/>
</dbReference>
<accession>A0A183JTE9</accession>
<evidence type="ECO:0000313" key="1">
    <source>
        <dbReference type="WBParaSite" id="SCUD_0000598901-mRNA-1"/>
    </source>
</evidence>